<dbReference type="NCBIfam" id="NF041770">
    <property type="entry name" value="CFI_box_CTERM"/>
    <property type="match status" value="1"/>
</dbReference>
<dbReference type="RefSeq" id="WP_168449761.1">
    <property type="nucleotide sequence ID" value="NZ_JAAWWK010000002.1"/>
</dbReference>
<evidence type="ECO:0000256" key="2">
    <source>
        <dbReference type="SAM" id="Phobius"/>
    </source>
</evidence>
<feature type="chain" id="PRO_5045067323" evidence="3">
    <location>
        <begin position="31"/>
        <end position="773"/>
    </location>
</feature>
<dbReference type="InterPro" id="IPR000209">
    <property type="entry name" value="Peptidase_S8/S53_dom"/>
</dbReference>
<evidence type="ECO:0000313" key="6">
    <source>
        <dbReference type="Proteomes" id="UP000765845"/>
    </source>
</evidence>
<feature type="signal peptide" evidence="3">
    <location>
        <begin position="1"/>
        <end position="30"/>
    </location>
</feature>
<dbReference type="Gene3D" id="3.40.50.200">
    <property type="entry name" value="Peptidase S8/S53 domain"/>
    <property type="match status" value="1"/>
</dbReference>
<feature type="region of interest" description="Disordered" evidence="1">
    <location>
        <begin position="185"/>
        <end position="207"/>
    </location>
</feature>
<dbReference type="SUPFAM" id="SSF52743">
    <property type="entry name" value="Subtilisin-like"/>
    <property type="match status" value="1"/>
</dbReference>
<feature type="region of interest" description="Disordered" evidence="1">
    <location>
        <begin position="390"/>
        <end position="418"/>
    </location>
</feature>
<comment type="caution">
    <text evidence="5">The sequence shown here is derived from an EMBL/GenBank/DDBJ whole genome shotgun (WGS) entry which is preliminary data.</text>
</comment>
<keyword evidence="3" id="KW-0732">Signal</keyword>
<keyword evidence="2" id="KW-0472">Membrane</keyword>
<reference evidence="5 6" key="1">
    <citation type="submission" date="2020-04" db="EMBL/GenBank/DDBJ databases">
        <authorList>
            <person name="Yoon J."/>
        </authorList>
    </citation>
    <scope>NUCLEOTIDE SEQUENCE [LARGE SCALE GENOMIC DNA]</scope>
    <source>
        <strain evidence="5 6">KMU-166</strain>
    </source>
</reference>
<evidence type="ECO:0000256" key="3">
    <source>
        <dbReference type="SAM" id="SignalP"/>
    </source>
</evidence>
<name>A0ABX1GDJ1_9GAMM</name>
<dbReference type="InterPro" id="IPR049886">
    <property type="entry name" value="CFI_box_CTERM_dom"/>
</dbReference>
<proteinExistence type="predicted"/>
<sequence>MPNRPEFRSRSCLIPFVLAGLAWSPLVALAADGGFVGKNGKLGSHLQDHFFSSADGARVQRSTRLSVERSDLVVVSLESLDYAGAAARFSELGLVPEFVSRDGRSATLRISHASELEQLATLPWVSSIRTAPPAILRRGSVTSRAGLAMRSDQMASRYSVDGEGQIVGILSDSFAVTDDVRTTSTTPARGVAGQLQGSKPQRSGDLPSSVRLFKDATSGTDEGAAMAELVHDVAPGAALAFHTAGVSRQEFAQGIDTLCSNGNATIVVDDILFVVENNYQDDLPAIAAGRCVEQGIPYLSAVGNDGDQGHRYVFRDANPVVDENGTENVPTGNDLHNWSEEGTDPYLELTLPPNSQLYVVLNWNQPGATVRSDRGAQIDLDLYVTTERRVSSMQSGQPGFVASSRDPQGSTGAPSGDPVEWVELVTEGAPKTFYIAVEHYKGRQDTIPQQPSVPLEFRLLYTGADVLEAKPAFNYASSWGHALAPGIISVAAVPWWESPEFVPEKYTTGAIDPESFTSRGGVQPVQFDRNGNYLVSQRYAPTISAIDGNNNTFLGGLTGTPRESGEHDEFPNFFGTSAAAPNLAAALAILKQTFPAATLADLRAALADSAIDVTGFRAAAGPDDVTGAGLIDVDAAAVLLQERVGRDGAPPAPGPAPAPSVGSGGGGGGPCFIATAAYGSFLADEVWVLRKFRDEVLLSFPLGRHFVEFYYRHSPPLANAIAESPSARAVVRVGLSPLIMAIKYPATALCLLLAMIGGGVIYLQRRQVLEKAS</sequence>
<dbReference type="InterPro" id="IPR036852">
    <property type="entry name" value="Peptidase_S8/S53_dom_sf"/>
</dbReference>
<feature type="transmembrane region" description="Helical" evidence="2">
    <location>
        <begin position="744"/>
        <end position="763"/>
    </location>
</feature>
<evidence type="ECO:0000259" key="4">
    <source>
        <dbReference type="Pfam" id="PF00082"/>
    </source>
</evidence>
<keyword evidence="2" id="KW-1133">Transmembrane helix</keyword>
<keyword evidence="6" id="KW-1185">Reference proteome</keyword>
<evidence type="ECO:0000256" key="1">
    <source>
        <dbReference type="SAM" id="MobiDB-lite"/>
    </source>
</evidence>
<keyword evidence="2" id="KW-0812">Transmembrane</keyword>
<evidence type="ECO:0000313" key="5">
    <source>
        <dbReference type="EMBL" id="NKI17249.1"/>
    </source>
</evidence>
<dbReference type="Pfam" id="PF00082">
    <property type="entry name" value="Peptidase_S8"/>
    <property type="match status" value="1"/>
</dbReference>
<protein>
    <submittedName>
        <fullName evidence="5">S8 family serine peptidase</fullName>
    </submittedName>
</protein>
<dbReference type="Proteomes" id="UP000765845">
    <property type="component" value="Unassembled WGS sequence"/>
</dbReference>
<accession>A0ABX1GDJ1</accession>
<organism evidence="5 6">
    <name type="scientific">Spongiibacter thalassae</name>
    <dbReference type="NCBI Taxonomy" id="2721624"/>
    <lineage>
        <taxon>Bacteria</taxon>
        <taxon>Pseudomonadati</taxon>
        <taxon>Pseudomonadota</taxon>
        <taxon>Gammaproteobacteria</taxon>
        <taxon>Cellvibrionales</taxon>
        <taxon>Spongiibacteraceae</taxon>
        <taxon>Spongiibacter</taxon>
    </lineage>
</organism>
<feature type="domain" description="Peptidase S8/S53" evidence="4">
    <location>
        <begin position="526"/>
        <end position="627"/>
    </location>
</feature>
<gene>
    <name evidence="5" type="ORF">HCU74_07425</name>
</gene>
<dbReference type="EMBL" id="JAAWWK010000002">
    <property type="protein sequence ID" value="NKI17249.1"/>
    <property type="molecule type" value="Genomic_DNA"/>
</dbReference>